<evidence type="ECO:0000313" key="3">
    <source>
        <dbReference type="Proteomes" id="UP000271241"/>
    </source>
</evidence>
<proteinExistence type="predicted"/>
<organism evidence="2 3">
    <name type="scientific">Thamnocephalis sphaerospora</name>
    <dbReference type="NCBI Taxonomy" id="78915"/>
    <lineage>
        <taxon>Eukaryota</taxon>
        <taxon>Fungi</taxon>
        <taxon>Fungi incertae sedis</taxon>
        <taxon>Zoopagomycota</taxon>
        <taxon>Zoopagomycotina</taxon>
        <taxon>Zoopagomycetes</taxon>
        <taxon>Zoopagales</taxon>
        <taxon>Sigmoideomycetaceae</taxon>
        <taxon>Thamnocephalis</taxon>
    </lineage>
</organism>
<dbReference type="AlphaFoldDB" id="A0A4P9XRS7"/>
<evidence type="ECO:0000256" key="1">
    <source>
        <dbReference type="SAM" id="MobiDB-lite"/>
    </source>
</evidence>
<dbReference type="Proteomes" id="UP000271241">
    <property type="component" value="Unassembled WGS sequence"/>
</dbReference>
<accession>A0A4P9XRS7</accession>
<name>A0A4P9XRS7_9FUNG</name>
<protein>
    <recommendedName>
        <fullName evidence="4">DUF1770-domain-containing protein</fullName>
    </recommendedName>
</protein>
<feature type="compositionally biased region" description="Basic residues" evidence="1">
    <location>
        <begin position="34"/>
        <end position="46"/>
    </location>
</feature>
<gene>
    <name evidence="2" type="ORF">THASP1DRAFT_29405</name>
</gene>
<feature type="region of interest" description="Disordered" evidence="1">
    <location>
        <begin position="1"/>
        <end position="58"/>
    </location>
</feature>
<sequence length="141" mass="16230">MRPRRRTGERQNDDDDVSIDGISTATGDSEYLYRHRSRRHHRRQNRRNSVSSDASVTPAQGLTLATAHKPWQVAYVLVRDQIFWPWVQGFAWGLAANVYRWLFSRWLRTRPRPIGSRREQIGRQMAQQATGTGLGIGLGAM</sequence>
<keyword evidence="3" id="KW-1185">Reference proteome</keyword>
<reference evidence="3" key="1">
    <citation type="journal article" date="2018" name="Nat. Microbiol.">
        <title>Leveraging single-cell genomics to expand the fungal tree of life.</title>
        <authorList>
            <person name="Ahrendt S.R."/>
            <person name="Quandt C.A."/>
            <person name="Ciobanu D."/>
            <person name="Clum A."/>
            <person name="Salamov A."/>
            <person name="Andreopoulos B."/>
            <person name="Cheng J.F."/>
            <person name="Woyke T."/>
            <person name="Pelin A."/>
            <person name="Henrissat B."/>
            <person name="Reynolds N.K."/>
            <person name="Benny G.L."/>
            <person name="Smith M.E."/>
            <person name="James T.Y."/>
            <person name="Grigoriev I.V."/>
        </authorList>
    </citation>
    <scope>NUCLEOTIDE SEQUENCE [LARGE SCALE GENOMIC DNA]</scope>
    <source>
        <strain evidence="3">RSA 1356</strain>
    </source>
</reference>
<dbReference type="EMBL" id="KZ992568">
    <property type="protein sequence ID" value="RKP08804.1"/>
    <property type="molecule type" value="Genomic_DNA"/>
</dbReference>
<evidence type="ECO:0000313" key="2">
    <source>
        <dbReference type="EMBL" id="RKP08804.1"/>
    </source>
</evidence>
<evidence type="ECO:0008006" key="4">
    <source>
        <dbReference type="Google" id="ProtNLM"/>
    </source>
</evidence>
<feature type="compositionally biased region" description="Basic and acidic residues" evidence="1">
    <location>
        <begin position="1"/>
        <end position="11"/>
    </location>
</feature>
<dbReference type="OrthoDB" id="2430343at2759"/>